<reference evidence="1 2" key="1">
    <citation type="submission" date="2020-01" db="EMBL/GenBank/DDBJ databases">
        <title>Insect and environment-associated Actinomycetes.</title>
        <authorList>
            <person name="Currrie C."/>
            <person name="Chevrette M."/>
            <person name="Carlson C."/>
            <person name="Stubbendieck R."/>
            <person name="Wendt-Pienkowski E."/>
        </authorList>
    </citation>
    <scope>NUCLEOTIDE SEQUENCE [LARGE SCALE GENOMIC DNA]</scope>
    <source>
        <strain evidence="1 2">SID10258</strain>
    </source>
</reference>
<proteinExistence type="predicted"/>
<gene>
    <name evidence="1" type="ORF">G3I70_37395</name>
</gene>
<dbReference type="Pfam" id="PF19564">
    <property type="entry name" value="DUF6086"/>
    <property type="match status" value="1"/>
</dbReference>
<comment type="caution">
    <text evidence="1">The sequence shown here is derived from an EMBL/GenBank/DDBJ whole genome shotgun (WGS) entry which is preliminary data.</text>
</comment>
<dbReference type="Proteomes" id="UP000475532">
    <property type="component" value="Unassembled WGS sequence"/>
</dbReference>
<sequence>MSQYFQVGERVLWNPATGVAQVFLRAAESFAALTGLPSGLGPMQADECEIDIEVFGTFVDALIRRYARSNHVILRSLMEGFTATAIVLVNRGGGRLPALETPNDPAITALTGLSRHHDRAMVT</sequence>
<dbReference type="RefSeq" id="WP_163062647.1">
    <property type="nucleotide sequence ID" value="NZ_JAAGLI010001002.1"/>
</dbReference>
<accession>A0A6L9QW22</accession>
<name>A0A6L9QW22_9ACTN</name>
<dbReference type="EMBL" id="JAAGLI010001002">
    <property type="protein sequence ID" value="NEA28134.1"/>
    <property type="molecule type" value="Genomic_DNA"/>
</dbReference>
<evidence type="ECO:0000313" key="1">
    <source>
        <dbReference type="EMBL" id="NEA28134.1"/>
    </source>
</evidence>
<evidence type="ECO:0000313" key="2">
    <source>
        <dbReference type="Proteomes" id="UP000475532"/>
    </source>
</evidence>
<dbReference type="AlphaFoldDB" id="A0A6L9QW22"/>
<dbReference type="InterPro" id="IPR045732">
    <property type="entry name" value="DUF6086"/>
</dbReference>
<protein>
    <submittedName>
        <fullName evidence="1">Uncharacterized protein</fullName>
    </submittedName>
</protein>
<organism evidence="1 2">
    <name type="scientific">Actinomadura bangladeshensis</name>
    <dbReference type="NCBI Taxonomy" id="453573"/>
    <lineage>
        <taxon>Bacteria</taxon>
        <taxon>Bacillati</taxon>
        <taxon>Actinomycetota</taxon>
        <taxon>Actinomycetes</taxon>
        <taxon>Streptosporangiales</taxon>
        <taxon>Thermomonosporaceae</taxon>
        <taxon>Actinomadura</taxon>
    </lineage>
</organism>